<dbReference type="InterPro" id="IPR001898">
    <property type="entry name" value="SLC13A/DASS"/>
</dbReference>
<comment type="subcellular location">
    <subcellularLocation>
        <location evidence="1">Membrane</location>
        <topology evidence="1">Multi-pass membrane protein</topology>
    </subcellularLocation>
</comment>
<keyword evidence="9" id="KW-1185">Reference proteome</keyword>
<evidence type="ECO:0000256" key="3">
    <source>
        <dbReference type="ARBA" id="ARBA00022692"/>
    </source>
</evidence>
<keyword evidence="3 6" id="KW-0812">Transmembrane</keyword>
<feature type="transmembrane region" description="Helical" evidence="6">
    <location>
        <begin position="129"/>
        <end position="157"/>
    </location>
</feature>
<evidence type="ECO:0000313" key="8">
    <source>
        <dbReference type="EMBL" id="EQB40708.1"/>
    </source>
</evidence>
<dbReference type="PATRIC" id="fig|1172190.3.peg.41"/>
<feature type="transmembrane region" description="Helical" evidence="6">
    <location>
        <begin position="21"/>
        <end position="52"/>
    </location>
</feature>
<accession>T0L493</accession>
<dbReference type="eggNOG" id="COG0471">
    <property type="taxonomic scope" value="Bacteria"/>
</dbReference>
<organism evidence="8 9">
    <name type="scientific">Sulfurimonas hongkongensis</name>
    <dbReference type="NCBI Taxonomy" id="1172190"/>
    <lineage>
        <taxon>Bacteria</taxon>
        <taxon>Pseudomonadati</taxon>
        <taxon>Campylobacterota</taxon>
        <taxon>Epsilonproteobacteria</taxon>
        <taxon>Campylobacterales</taxon>
        <taxon>Sulfurimonadaceae</taxon>
        <taxon>Sulfurimonas</taxon>
    </lineage>
</organism>
<feature type="transmembrane region" description="Helical" evidence="6">
    <location>
        <begin position="255"/>
        <end position="272"/>
    </location>
</feature>
<keyword evidence="5 6" id="KW-0472">Membrane</keyword>
<evidence type="ECO:0000256" key="2">
    <source>
        <dbReference type="ARBA" id="ARBA00022448"/>
    </source>
</evidence>
<dbReference type="GO" id="GO:1905039">
    <property type="term" value="P:carboxylic acid transmembrane transport"/>
    <property type="evidence" value="ECO:0007669"/>
    <property type="project" value="UniProtKB-ARBA"/>
</dbReference>
<dbReference type="GO" id="GO:0008514">
    <property type="term" value="F:organic anion transmembrane transporter activity"/>
    <property type="evidence" value="ECO:0007669"/>
    <property type="project" value="UniProtKB-ARBA"/>
</dbReference>
<evidence type="ECO:0000313" key="9">
    <source>
        <dbReference type="Proteomes" id="UP000015520"/>
    </source>
</evidence>
<proteinExistence type="predicted"/>
<feature type="transmembrane region" description="Helical" evidence="6">
    <location>
        <begin position="89"/>
        <end position="109"/>
    </location>
</feature>
<feature type="transmembrane region" description="Helical" evidence="6">
    <location>
        <begin position="58"/>
        <end position="77"/>
    </location>
</feature>
<dbReference type="GO" id="GO:0005886">
    <property type="term" value="C:plasma membrane"/>
    <property type="evidence" value="ECO:0007669"/>
    <property type="project" value="TreeGrafter"/>
</dbReference>
<protein>
    <submittedName>
        <fullName evidence="8">Anion transporter</fullName>
    </submittedName>
</protein>
<dbReference type="AlphaFoldDB" id="T0L493"/>
<name>T0L493_9BACT</name>
<feature type="transmembrane region" description="Helical" evidence="6">
    <location>
        <begin position="311"/>
        <end position="330"/>
    </location>
</feature>
<feature type="transmembrane region" description="Helical" evidence="6">
    <location>
        <begin position="284"/>
        <end position="302"/>
    </location>
</feature>
<feature type="domain" description="Citrate transporter-like" evidence="7">
    <location>
        <begin position="51"/>
        <end position="399"/>
    </location>
</feature>
<dbReference type="PANTHER" id="PTHR10283:SF82">
    <property type="entry name" value="SOLUTE CARRIER FAMILY 13 MEMBER 2"/>
    <property type="match status" value="1"/>
</dbReference>
<dbReference type="Pfam" id="PF03600">
    <property type="entry name" value="CitMHS"/>
    <property type="match status" value="1"/>
</dbReference>
<gene>
    <name evidence="8" type="ORF">M947_00215</name>
</gene>
<keyword evidence="2" id="KW-0813">Transport</keyword>
<evidence type="ECO:0000259" key="7">
    <source>
        <dbReference type="Pfam" id="PF03600"/>
    </source>
</evidence>
<dbReference type="NCBIfam" id="TIGR00785">
    <property type="entry name" value="dass"/>
    <property type="match status" value="1"/>
</dbReference>
<feature type="transmembrane region" description="Helical" evidence="6">
    <location>
        <begin position="394"/>
        <end position="413"/>
    </location>
</feature>
<feature type="transmembrane region" description="Helical" evidence="6">
    <location>
        <begin position="433"/>
        <end position="453"/>
    </location>
</feature>
<sequence>MWGIYMGIQEIEQFKKIGMGVGIGFLVFAISLSLFDTTQASLLGIIALLVVLWTNEGLPLAVVSLLPIILFPAFSIIDTKTTALNYSNPIIYLFLGGFLIAIAVEKTNLHTFIANKMLDIFPNTPRGMIFSLAMTSGLLSSILSNTTTSLLLMSIALFITKDVRLKLRFALAIAYGASVGGIITPIGTPPNLILLGIMNEKSMEMIPFFQWIWMVAPLAFLMFIVVSSFLSIGLENTTIKREAKESHLNKAQKKVLYIIGGLILLLLLNAPMNPVWGGLGLNEAGLLLTAGLVLFMPPFNILEWMDDKAKIPYRIMFLFGAGFSIAKAFGDTGLASEVASYLIVMTELPPILLLFAVAALITFTTEITSNTALISIMLPVIYSVAQQTGINTTLFMMVATLCASYAFMLPIATPPNAIAMSSGAVDVKSMMKYGFVLNLVGIFLIVMIAEFFWKGILS</sequence>
<evidence type="ECO:0000256" key="6">
    <source>
        <dbReference type="SAM" id="Phobius"/>
    </source>
</evidence>
<feature type="transmembrane region" description="Helical" evidence="6">
    <location>
        <begin position="350"/>
        <end position="382"/>
    </location>
</feature>
<dbReference type="PANTHER" id="PTHR10283">
    <property type="entry name" value="SOLUTE CARRIER FAMILY 13 MEMBER"/>
    <property type="match status" value="1"/>
</dbReference>
<keyword evidence="4 6" id="KW-1133">Transmembrane helix</keyword>
<evidence type="ECO:0000256" key="5">
    <source>
        <dbReference type="ARBA" id="ARBA00023136"/>
    </source>
</evidence>
<dbReference type="Proteomes" id="UP000015520">
    <property type="component" value="Unassembled WGS sequence"/>
</dbReference>
<evidence type="ECO:0000256" key="1">
    <source>
        <dbReference type="ARBA" id="ARBA00004141"/>
    </source>
</evidence>
<reference evidence="8 9" key="1">
    <citation type="submission" date="2013-07" db="EMBL/GenBank/DDBJ databases">
        <title>Sulfurimonas hongkongensis AST-10 Genome Sequencing.</title>
        <authorList>
            <person name="Cai L."/>
            <person name="Zhang T."/>
        </authorList>
    </citation>
    <scope>NUCLEOTIDE SEQUENCE [LARGE SCALE GENOMIC DNA]</scope>
    <source>
        <strain evidence="8 9">AST-10</strain>
    </source>
</reference>
<dbReference type="InterPro" id="IPR004680">
    <property type="entry name" value="Cit_transptr-like_dom"/>
</dbReference>
<feature type="transmembrane region" description="Helical" evidence="6">
    <location>
        <begin position="169"/>
        <end position="188"/>
    </location>
</feature>
<feature type="transmembrane region" description="Helical" evidence="6">
    <location>
        <begin position="208"/>
        <end position="234"/>
    </location>
</feature>
<dbReference type="STRING" id="1172190.M947_00215"/>
<evidence type="ECO:0000256" key="4">
    <source>
        <dbReference type="ARBA" id="ARBA00022989"/>
    </source>
</evidence>
<dbReference type="EMBL" id="AUPZ01000001">
    <property type="protein sequence ID" value="EQB40708.1"/>
    <property type="molecule type" value="Genomic_DNA"/>
</dbReference>
<comment type="caution">
    <text evidence="8">The sequence shown here is derived from an EMBL/GenBank/DDBJ whole genome shotgun (WGS) entry which is preliminary data.</text>
</comment>